<dbReference type="InterPro" id="IPR012337">
    <property type="entry name" value="RNaseH-like_sf"/>
</dbReference>
<dbReference type="GO" id="GO:0004523">
    <property type="term" value="F:RNA-DNA hybrid ribonuclease activity"/>
    <property type="evidence" value="ECO:0007669"/>
    <property type="project" value="InterPro"/>
</dbReference>
<dbReference type="InterPro" id="IPR001584">
    <property type="entry name" value="Integrase_cat-core"/>
</dbReference>
<dbReference type="Gene3D" id="3.30.420.10">
    <property type="entry name" value="Ribonuclease H-like superfamily/Ribonuclease H"/>
    <property type="match status" value="2"/>
</dbReference>
<dbReference type="GO" id="GO:0015074">
    <property type="term" value="P:DNA integration"/>
    <property type="evidence" value="ECO:0007669"/>
    <property type="project" value="InterPro"/>
</dbReference>
<dbReference type="AlphaFoldDB" id="A0AAW2SSK4"/>
<dbReference type="GO" id="GO:0003676">
    <property type="term" value="F:nucleic acid binding"/>
    <property type="evidence" value="ECO:0007669"/>
    <property type="project" value="InterPro"/>
</dbReference>
<dbReference type="InterPro" id="IPR041588">
    <property type="entry name" value="Integrase_H2C2"/>
</dbReference>
<dbReference type="Pfam" id="PF17921">
    <property type="entry name" value="Integrase_H2C2"/>
    <property type="match status" value="1"/>
</dbReference>
<comment type="caution">
    <text evidence="2">The sequence shown here is derived from an EMBL/GenBank/DDBJ whole genome shotgun (WGS) entry which is preliminary data.</text>
</comment>
<evidence type="ECO:0000313" key="2">
    <source>
        <dbReference type="EMBL" id="KAL0395059.1"/>
    </source>
</evidence>
<dbReference type="EMBL" id="JACGWN010000016">
    <property type="protein sequence ID" value="KAL0395059.1"/>
    <property type="molecule type" value="Genomic_DNA"/>
</dbReference>
<dbReference type="PANTHER" id="PTHR48475:SF2">
    <property type="entry name" value="RIBONUCLEASE H"/>
    <property type="match status" value="1"/>
</dbReference>
<dbReference type="PANTHER" id="PTHR48475">
    <property type="entry name" value="RIBONUCLEASE H"/>
    <property type="match status" value="1"/>
</dbReference>
<evidence type="ECO:0000259" key="1">
    <source>
        <dbReference type="PROSITE" id="PS50994"/>
    </source>
</evidence>
<dbReference type="InterPro" id="IPR036397">
    <property type="entry name" value="RNaseH_sf"/>
</dbReference>
<dbReference type="InterPro" id="IPR002156">
    <property type="entry name" value="RNaseH_domain"/>
</dbReference>
<organism evidence="2">
    <name type="scientific">Sesamum latifolium</name>
    <dbReference type="NCBI Taxonomy" id="2727402"/>
    <lineage>
        <taxon>Eukaryota</taxon>
        <taxon>Viridiplantae</taxon>
        <taxon>Streptophyta</taxon>
        <taxon>Embryophyta</taxon>
        <taxon>Tracheophyta</taxon>
        <taxon>Spermatophyta</taxon>
        <taxon>Magnoliopsida</taxon>
        <taxon>eudicotyledons</taxon>
        <taxon>Gunneridae</taxon>
        <taxon>Pentapetalae</taxon>
        <taxon>asterids</taxon>
        <taxon>lamiids</taxon>
        <taxon>Lamiales</taxon>
        <taxon>Pedaliaceae</taxon>
        <taxon>Sesamum</taxon>
    </lineage>
</organism>
<accession>A0AAW2SSK4</accession>
<gene>
    <name evidence="2" type="ORF">Slati_4472100</name>
</gene>
<dbReference type="SUPFAM" id="SSF53098">
    <property type="entry name" value="Ribonuclease H-like"/>
    <property type="match status" value="1"/>
</dbReference>
<dbReference type="PROSITE" id="PS50994">
    <property type="entry name" value="INTEGRASE"/>
    <property type="match status" value="1"/>
</dbReference>
<dbReference type="Pfam" id="PF13456">
    <property type="entry name" value="RVT_3"/>
    <property type="match status" value="1"/>
</dbReference>
<name>A0AAW2SSK4_9LAMI</name>
<proteinExistence type="predicted"/>
<reference evidence="2" key="1">
    <citation type="submission" date="2020-06" db="EMBL/GenBank/DDBJ databases">
        <authorList>
            <person name="Li T."/>
            <person name="Hu X."/>
            <person name="Zhang T."/>
            <person name="Song X."/>
            <person name="Zhang H."/>
            <person name="Dai N."/>
            <person name="Sheng W."/>
            <person name="Hou X."/>
            <person name="Wei L."/>
        </authorList>
    </citation>
    <scope>NUCLEOTIDE SEQUENCE</scope>
    <source>
        <strain evidence="2">KEN1</strain>
        <tissue evidence="2">Leaf</tissue>
    </source>
</reference>
<protein>
    <submittedName>
        <fullName evidence="2">Gag-Pol polyprotein</fullName>
    </submittedName>
</protein>
<feature type="domain" description="Integrase catalytic" evidence="1">
    <location>
        <begin position="112"/>
        <end position="290"/>
    </location>
</feature>
<sequence length="386" mass="44154">MAMVQYLKKVKEMMQRFDRCSVHQIPREENGRADALSKFGAMILGVKERKVMVTIKETPTIDEVVMNVVIEGKSWKTPFIQLKSGILPSDSISAKQIQFKANKFVLIAEELFKRTPEGMSSKCLDKERAEYVMKEIHEGSCGNHSRGISLAQKITKQGYFWSTMVADAMEFSKKCESCQRFGVPRILISDNGAQFQGKKIIAWCKELKIQQHFTAVENPQANGQTEVTNRILLQHLKTRLDGAKGSWVEELPSVLWAYHTTPQSATGETRFCLVYGSEAIIPVEIREETIRVSQYELADNVEECSFDLSTIEEKRDRAYARILHYKKMMSRGYNQKVKPRSFQLGDLVLKKVEVSKHVGKLDPTWEGPYKVTEIKKRNICVARFGR</sequence>
<reference evidence="2" key="2">
    <citation type="journal article" date="2024" name="Plant">
        <title>Genomic evolution and insights into agronomic trait innovations of Sesamum species.</title>
        <authorList>
            <person name="Miao H."/>
            <person name="Wang L."/>
            <person name="Qu L."/>
            <person name="Liu H."/>
            <person name="Sun Y."/>
            <person name="Le M."/>
            <person name="Wang Q."/>
            <person name="Wei S."/>
            <person name="Zheng Y."/>
            <person name="Lin W."/>
            <person name="Duan Y."/>
            <person name="Cao H."/>
            <person name="Xiong S."/>
            <person name="Wang X."/>
            <person name="Wei L."/>
            <person name="Li C."/>
            <person name="Ma Q."/>
            <person name="Ju M."/>
            <person name="Zhao R."/>
            <person name="Li G."/>
            <person name="Mu C."/>
            <person name="Tian Q."/>
            <person name="Mei H."/>
            <person name="Zhang T."/>
            <person name="Gao T."/>
            <person name="Zhang H."/>
        </authorList>
    </citation>
    <scope>NUCLEOTIDE SEQUENCE</scope>
    <source>
        <strain evidence="2">KEN1</strain>
    </source>
</reference>